<name>A0A432WY75_9GAMM</name>
<dbReference type="Gene3D" id="2.60.120.1140">
    <property type="entry name" value="Protein of unknown function DUF192"/>
    <property type="match status" value="1"/>
</dbReference>
<evidence type="ECO:0000313" key="2">
    <source>
        <dbReference type="Proteomes" id="UP000286934"/>
    </source>
</evidence>
<dbReference type="OrthoDB" id="9813379at2"/>
<dbReference type="RefSeq" id="WP_126805897.1">
    <property type="nucleotide sequence ID" value="NZ_PIPP01000001.1"/>
</dbReference>
<gene>
    <name evidence="1" type="ORF">CWE13_03280</name>
</gene>
<accession>A0A432WY75</accession>
<keyword evidence="2" id="KW-1185">Reference proteome</keyword>
<dbReference type="Pfam" id="PF02643">
    <property type="entry name" value="DUF192"/>
    <property type="match status" value="1"/>
</dbReference>
<dbReference type="InterPro" id="IPR003795">
    <property type="entry name" value="DUF192"/>
</dbReference>
<reference evidence="2" key="1">
    <citation type="journal article" date="2018" name="Front. Microbiol.">
        <title>Genome-Based Analysis Reveals the Taxonomy and Diversity of the Family Idiomarinaceae.</title>
        <authorList>
            <person name="Liu Y."/>
            <person name="Lai Q."/>
            <person name="Shao Z."/>
        </authorList>
    </citation>
    <scope>NUCLEOTIDE SEQUENCE [LARGE SCALE GENOMIC DNA]</scope>
    <source>
        <strain evidence="2">AIS</strain>
    </source>
</reference>
<dbReference type="EMBL" id="PIPP01000001">
    <property type="protein sequence ID" value="RUO38681.1"/>
    <property type="molecule type" value="Genomic_DNA"/>
</dbReference>
<dbReference type="Proteomes" id="UP000286934">
    <property type="component" value="Unassembled WGS sequence"/>
</dbReference>
<sequence length="126" mass="14594">MVQWSVRIQCHGQFASLICVWQENRQFLGQLKVAKNGWNRLLGWGARGNALGVWLNPCRSIHTFAMATDIDLIWLNKRKEIVHVETNVKPSSWRYRADAQSVIELPAGVLAKHGFWQQERDKELLQ</sequence>
<dbReference type="AlphaFoldDB" id="A0A432WY75"/>
<comment type="caution">
    <text evidence="1">The sequence shown here is derived from an EMBL/GenBank/DDBJ whole genome shotgun (WGS) entry which is preliminary data.</text>
</comment>
<organism evidence="1 2">
    <name type="scientific">Aliidiomarina shirensis</name>
    <dbReference type="NCBI Taxonomy" id="1048642"/>
    <lineage>
        <taxon>Bacteria</taxon>
        <taxon>Pseudomonadati</taxon>
        <taxon>Pseudomonadota</taxon>
        <taxon>Gammaproteobacteria</taxon>
        <taxon>Alteromonadales</taxon>
        <taxon>Idiomarinaceae</taxon>
        <taxon>Aliidiomarina</taxon>
    </lineage>
</organism>
<proteinExistence type="predicted"/>
<evidence type="ECO:0000313" key="1">
    <source>
        <dbReference type="EMBL" id="RUO38681.1"/>
    </source>
</evidence>
<dbReference type="InterPro" id="IPR038695">
    <property type="entry name" value="Saro_0823-like_sf"/>
</dbReference>
<evidence type="ECO:0008006" key="3">
    <source>
        <dbReference type="Google" id="ProtNLM"/>
    </source>
</evidence>
<protein>
    <recommendedName>
        <fullName evidence="3">DUF192 domain-containing protein</fullName>
    </recommendedName>
</protein>